<feature type="chain" id="PRO_5012462905" description="receptor protein-tyrosine kinase" evidence="15">
    <location>
        <begin position="18"/>
        <end position="815"/>
    </location>
</feature>
<dbReference type="EnsemblMetazoa" id="Aqu2.1.19027_001">
    <property type="protein sequence ID" value="Aqu2.1.19027_001"/>
    <property type="gene ID" value="Aqu2.1.19027"/>
</dbReference>
<dbReference type="AlphaFoldDB" id="A0A1X7TVE3"/>
<accession>A0A1X7TVE3</accession>
<keyword evidence="15" id="KW-0732">Signal</keyword>
<evidence type="ECO:0000256" key="9">
    <source>
        <dbReference type="ARBA" id="ARBA00022989"/>
    </source>
</evidence>
<feature type="domain" description="Receptor L-domain" evidence="17">
    <location>
        <begin position="334"/>
        <end position="446"/>
    </location>
</feature>
<keyword evidence="3" id="KW-0597">Phosphoprotein</keyword>
<feature type="domain" description="Furin-like cysteine-rich" evidence="16">
    <location>
        <begin position="190"/>
        <end position="320"/>
    </location>
</feature>
<dbReference type="FunCoup" id="A0A1X7TVE3">
    <property type="interactions" value="232"/>
</dbReference>
<dbReference type="CDD" id="cd00064">
    <property type="entry name" value="FU"/>
    <property type="match status" value="4"/>
</dbReference>
<dbReference type="Gene3D" id="3.80.20.20">
    <property type="entry name" value="Receptor L-domain"/>
    <property type="match status" value="2"/>
</dbReference>
<dbReference type="InterPro" id="IPR006211">
    <property type="entry name" value="Furin-like_Cys-rich_dom"/>
</dbReference>
<evidence type="ECO:0000256" key="1">
    <source>
        <dbReference type="ARBA" id="ARBA00004479"/>
    </source>
</evidence>
<dbReference type="eggNOG" id="KOG1025">
    <property type="taxonomic scope" value="Eukaryota"/>
</dbReference>
<keyword evidence="8" id="KW-0067">ATP-binding</keyword>
<evidence type="ECO:0000256" key="3">
    <source>
        <dbReference type="ARBA" id="ARBA00022553"/>
    </source>
</evidence>
<keyword evidence="13" id="KW-0325">Glycoprotein</keyword>
<dbReference type="GO" id="GO:0005524">
    <property type="term" value="F:ATP binding"/>
    <property type="evidence" value="ECO:0007669"/>
    <property type="project" value="UniProtKB-KW"/>
</dbReference>
<evidence type="ECO:0000259" key="18">
    <source>
        <dbReference type="Pfam" id="PF14843"/>
    </source>
</evidence>
<evidence type="ECO:0000256" key="4">
    <source>
        <dbReference type="ARBA" id="ARBA00022679"/>
    </source>
</evidence>
<dbReference type="EC" id="2.7.10.1" evidence="2"/>
<evidence type="ECO:0000256" key="11">
    <source>
        <dbReference type="ARBA" id="ARBA00023137"/>
    </source>
</evidence>
<dbReference type="Pfam" id="PF01030">
    <property type="entry name" value="Recep_L_domain"/>
    <property type="match status" value="2"/>
</dbReference>
<dbReference type="Gene3D" id="2.10.220.10">
    <property type="entry name" value="Hormone Receptor, Insulin-like Growth Factor Receptor 1, Chain A, domain 2"/>
    <property type="match status" value="3"/>
</dbReference>
<dbReference type="SUPFAM" id="SSF57184">
    <property type="entry name" value="Growth factor receptor domain"/>
    <property type="match status" value="2"/>
</dbReference>
<organism evidence="19">
    <name type="scientific">Amphimedon queenslandica</name>
    <name type="common">Sponge</name>
    <dbReference type="NCBI Taxonomy" id="400682"/>
    <lineage>
        <taxon>Eukaryota</taxon>
        <taxon>Metazoa</taxon>
        <taxon>Porifera</taxon>
        <taxon>Demospongiae</taxon>
        <taxon>Heteroscleromorpha</taxon>
        <taxon>Haplosclerida</taxon>
        <taxon>Niphatidae</taxon>
        <taxon>Amphimedon</taxon>
    </lineage>
</organism>
<evidence type="ECO:0000256" key="12">
    <source>
        <dbReference type="ARBA" id="ARBA00023170"/>
    </source>
</evidence>
<dbReference type="InterPro" id="IPR006212">
    <property type="entry name" value="Furin_repeat"/>
</dbReference>
<evidence type="ECO:0000256" key="6">
    <source>
        <dbReference type="ARBA" id="ARBA00022741"/>
    </source>
</evidence>
<evidence type="ECO:0000256" key="15">
    <source>
        <dbReference type="SAM" id="SignalP"/>
    </source>
</evidence>
<dbReference type="InterPro" id="IPR000494">
    <property type="entry name" value="Rcpt_L-dom"/>
</dbReference>
<dbReference type="InterPro" id="IPR032778">
    <property type="entry name" value="GF_recep_IV"/>
</dbReference>
<evidence type="ECO:0000256" key="2">
    <source>
        <dbReference type="ARBA" id="ARBA00011902"/>
    </source>
</evidence>
<feature type="domain" description="Growth factor receptor" evidence="18">
    <location>
        <begin position="478"/>
        <end position="608"/>
    </location>
</feature>
<evidence type="ECO:0000259" key="16">
    <source>
        <dbReference type="Pfam" id="PF00757"/>
    </source>
</evidence>
<dbReference type="InterPro" id="IPR036941">
    <property type="entry name" value="Rcpt_L-dom_sf"/>
</dbReference>
<dbReference type="Pfam" id="PF00757">
    <property type="entry name" value="Furin-like"/>
    <property type="match status" value="1"/>
</dbReference>
<proteinExistence type="predicted"/>
<name>A0A1X7TVE3_AMPQE</name>
<dbReference type="SMART" id="SM00261">
    <property type="entry name" value="FU"/>
    <property type="match status" value="5"/>
</dbReference>
<keyword evidence="4" id="KW-0808">Transferase</keyword>
<dbReference type="GO" id="GO:0016020">
    <property type="term" value="C:membrane"/>
    <property type="evidence" value="ECO:0007669"/>
    <property type="project" value="UniProtKB-SubCell"/>
</dbReference>
<evidence type="ECO:0000256" key="13">
    <source>
        <dbReference type="ARBA" id="ARBA00023180"/>
    </source>
</evidence>
<keyword evidence="12" id="KW-0675">Receptor</keyword>
<keyword evidence="10" id="KW-0472">Membrane</keyword>
<comment type="subcellular location">
    <subcellularLocation>
        <location evidence="1">Membrane</location>
        <topology evidence="1">Single-pass type I membrane protein</topology>
    </subcellularLocation>
</comment>
<dbReference type="STRING" id="400682.A0A1X7TVE3"/>
<keyword evidence="9" id="KW-1133">Transmembrane helix</keyword>
<keyword evidence="7" id="KW-0418">Kinase</keyword>
<keyword evidence="11" id="KW-0829">Tyrosine-protein kinase</keyword>
<evidence type="ECO:0000256" key="7">
    <source>
        <dbReference type="ARBA" id="ARBA00022777"/>
    </source>
</evidence>
<evidence type="ECO:0000256" key="14">
    <source>
        <dbReference type="ARBA" id="ARBA00051243"/>
    </source>
</evidence>
<comment type="catalytic activity">
    <reaction evidence="14">
        <text>L-tyrosyl-[protein] + ATP = O-phospho-L-tyrosyl-[protein] + ADP + H(+)</text>
        <dbReference type="Rhea" id="RHEA:10596"/>
        <dbReference type="Rhea" id="RHEA-COMP:10136"/>
        <dbReference type="Rhea" id="RHEA-COMP:20101"/>
        <dbReference type="ChEBI" id="CHEBI:15378"/>
        <dbReference type="ChEBI" id="CHEBI:30616"/>
        <dbReference type="ChEBI" id="CHEBI:46858"/>
        <dbReference type="ChEBI" id="CHEBI:61978"/>
        <dbReference type="ChEBI" id="CHEBI:456216"/>
        <dbReference type="EC" id="2.7.10.1"/>
    </reaction>
</comment>
<reference evidence="19" key="1">
    <citation type="submission" date="2017-05" db="UniProtKB">
        <authorList>
            <consortium name="EnsemblMetazoa"/>
        </authorList>
    </citation>
    <scope>IDENTIFICATION</scope>
</reference>
<dbReference type="OrthoDB" id="6219513at2759"/>
<dbReference type="Pfam" id="PF14843">
    <property type="entry name" value="GF_recep_IV"/>
    <property type="match status" value="1"/>
</dbReference>
<evidence type="ECO:0000256" key="8">
    <source>
        <dbReference type="ARBA" id="ARBA00022840"/>
    </source>
</evidence>
<feature type="domain" description="Receptor L-domain" evidence="17">
    <location>
        <begin position="58"/>
        <end position="174"/>
    </location>
</feature>
<dbReference type="InParanoid" id="A0A1X7TVE3"/>
<dbReference type="SUPFAM" id="SSF52058">
    <property type="entry name" value="L domain-like"/>
    <property type="match status" value="2"/>
</dbReference>
<keyword evidence="5" id="KW-0812">Transmembrane</keyword>
<evidence type="ECO:0000313" key="19">
    <source>
        <dbReference type="EnsemblMetazoa" id="Aqu2.1.19027_001"/>
    </source>
</evidence>
<evidence type="ECO:0000256" key="5">
    <source>
        <dbReference type="ARBA" id="ARBA00022692"/>
    </source>
</evidence>
<keyword evidence="6" id="KW-0547">Nucleotide-binding</keyword>
<sequence length="815" mass="88766">MLIFHYLLSFMVFSSNGQVEPDCPLKSICLGHSTNRVSQSQGDSVSSILQDAYEQFCGCRYIEDNIVIRTGSGLVDISQPLVEANFSFLYYVIEISGYLELNNIPSIERLSLPRLRLIRGRNLRSGRYSLLVSGRIETLYMPRLTEISRGDVLLGSSSLNSYLCNTRSINWTDIAPFPVSGHQFSGTDGCSDIVSFNCNCNNSRCFRDGQNIHCCHPECVAGCSGYDNSQCFACKNVLNVGACQERCPNQFIINPFTRTFIPNPEFKLEAQPLCVSSCPDMLFQVDTQCVKNCPSNYMPVANNGTMRCVLCNDTCPKKCTGGVFDYNNPGKLTGCTVITTDLRILSVPVNVNLSILNDLKDIREIRGSLDISGFNKETFPYLSNLKTVGNDSSQVLSQSCNGSSDSIQFSIIIANTDLVSIDLSSLEAVINGGIQLENNPSLCYLGNLSYYLANASSSSCVLDNHKRSIDECVELNMTCHPQCSSASGWCWGPNDTQCVTCTNFNFNRQCVPDCHDFNAHGIHLFNHNASNTCLPCHSFCNGSCAGEGPANCSSCNTDFFVNLSAGIGKLCLESCVGDTYLPDDRTSGECLPCFDGCTLGYGCAGPRKTFNDSNGCIACDTILLDRNEEQMECQRNVTCPSGYYREQLLEDRGIFLTGTVLCHSCHELCATCSGPSVSDCVLCSFIRGTNGSCVYQCDPDTENTGSSQCFITTIDSTLLYTLASTSVTSTNVTLISTIVRSPSTSVTTTITVKLSCDYILNNNAGDNLIDIIKLVILVTIVGISSNGDDGTKMSICVPFGFFITSMPTLFCSKKN</sequence>
<evidence type="ECO:0000256" key="10">
    <source>
        <dbReference type="ARBA" id="ARBA00023136"/>
    </source>
</evidence>
<evidence type="ECO:0000259" key="17">
    <source>
        <dbReference type="Pfam" id="PF01030"/>
    </source>
</evidence>
<feature type="signal peptide" evidence="15">
    <location>
        <begin position="1"/>
        <end position="17"/>
    </location>
</feature>
<dbReference type="InterPro" id="IPR009030">
    <property type="entry name" value="Growth_fac_rcpt_cys_sf"/>
</dbReference>
<protein>
    <recommendedName>
        <fullName evidence="2">receptor protein-tyrosine kinase</fullName>
        <ecNumber evidence="2">2.7.10.1</ecNumber>
    </recommendedName>
</protein>
<dbReference type="GO" id="GO:0004714">
    <property type="term" value="F:transmembrane receptor protein tyrosine kinase activity"/>
    <property type="evidence" value="ECO:0007669"/>
    <property type="project" value="UniProtKB-EC"/>
</dbReference>